<evidence type="ECO:0000313" key="5">
    <source>
        <dbReference type="Proteomes" id="UP001445076"/>
    </source>
</evidence>
<protein>
    <recommendedName>
        <fullName evidence="3">Exostosin GT47 domain-containing protein</fullName>
    </recommendedName>
</protein>
<feature type="transmembrane region" description="Helical" evidence="2">
    <location>
        <begin position="14"/>
        <end position="35"/>
    </location>
</feature>
<dbReference type="AlphaFoldDB" id="A0AAW0VUK5"/>
<keyword evidence="5" id="KW-1185">Reference proteome</keyword>
<dbReference type="PANTHER" id="PTHR11062:SF381">
    <property type="entry name" value="EXOSTOSIN-2"/>
    <property type="match status" value="1"/>
</dbReference>
<dbReference type="GO" id="GO:0005794">
    <property type="term" value="C:Golgi apparatus"/>
    <property type="evidence" value="ECO:0007669"/>
    <property type="project" value="TreeGrafter"/>
</dbReference>
<name>A0AAW0VUK5_CHEQU</name>
<evidence type="ECO:0000259" key="3">
    <source>
        <dbReference type="Pfam" id="PF03016"/>
    </source>
</evidence>
<evidence type="ECO:0000256" key="1">
    <source>
        <dbReference type="ARBA" id="ARBA00010271"/>
    </source>
</evidence>
<dbReference type="GO" id="GO:0008375">
    <property type="term" value="F:acetylglucosaminyltransferase activity"/>
    <property type="evidence" value="ECO:0007669"/>
    <property type="project" value="TreeGrafter"/>
</dbReference>
<comment type="caution">
    <text evidence="4">The sequence shown here is derived from an EMBL/GenBank/DDBJ whole genome shotgun (WGS) entry which is preliminary data.</text>
</comment>
<dbReference type="GO" id="GO:0015012">
    <property type="term" value="P:heparan sulfate proteoglycan biosynthetic process"/>
    <property type="evidence" value="ECO:0007669"/>
    <property type="project" value="UniProtKB-ARBA"/>
</dbReference>
<keyword evidence="2" id="KW-1133">Transmembrane helix</keyword>
<dbReference type="PANTHER" id="PTHR11062">
    <property type="entry name" value="EXOSTOSIN HEPARAN SULFATE GLYCOSYLTRANSFERASE -RELATED"/>
    <property type="match status" value="1"/>
</dbReference>
<dbReference type="InterPro" id="IPR040911">
    <property type="entry name" value="Exostosin_GT47"/>
</dbReference>
<keyword evidence="2" id="KW-0812">Transmembrane</keyword>
<feature type="non-terminal residue" evidence="4">
    <location>
        <position position="1"/>
    </location>
</feature>
<sequence length="307" mass="34752">NSFDSLFHRKHRNFFISVLIVLVVAITLLACIQIFTSGLSSGNQDARLSLDAASDWDELVVGGDADSTSTPTRNDCHFFNCFNVYRCGRSGTQRMSVYVYPMTRYVDEDHIAIKPMSREFFEIIDTILNSEYYTPNPHEACILVPPIDTLNENNLRKDKIAQALAMLPHWSEGENHLVFNMLPGTAPVFDTTLSLQRGKVIVAGGGFSSLTYRRGYDVSIPVYNPAHQDSPIGRKPVTSRRWLVVSSQVNIHRDYREDLEAQRLDKKTQPDDLLVLDKCQHFTNLTVRCQGSKMFVYPDVLRVSTLA</sequence>
<dbReference type="GO" id="GO:0050509">
    <property type="term" value="F:N-acetylglucosaminyl-proteoglycan 4-beta-glucuronosyltransferase activity"/>
    <property type="evidence" value="ECO:0007669"/>
    <property type="project" value="TreeGrafter"/>
</dbReference>
<organism evidence="4 5">
    <name type="scientific">Cherax quadricarinatus</name>
    <name type="common">Australian red claw crayfish</name>
    <dbReference type="NCBI Taxonomy" id="27406"/>
    <lineage>
        <taxon>Eukaryota</taxon>
        <taxon>Metazoa</taxon>
        <taxon>Ecdysozoa</taxon>
        <taxon>Arthropoda</taxon>
        <taxon>Crustacea</taxon>
        <taxon>Multicrustacea</taxon>
        <taxon>Malacostraca</taxon>
        <taxon>Eumalacostraca</taxon>
        <taxon>Eucarida</taxon>
        <taxon>Decapoda</taxon>
        <taxon>Pleocyemata</taxon>
        <taxon>Astacidea</taxon>
        <taxon>Parastacoidea</taxon>
        <taxon>Parastacidae</taxon>
        <taxon>Cherax</taxon>
    </lineage>
</organism>
<keyword evidence="2" id="KW-0472">Membrane</keyword>
<dbReference type="InterPro" id="IPR004263">
    <property type="entry name" value="Exostosin"/>
</dbReference>
<feature type="domain" description="Exostosin GT47" evidence="3">
    <location>
        <begin position="93"/>
        <end position="281"/>
    </location>
</feature>
<accession>A0AAW0VUK5</accession>
<comment type="similarity">
    <text evidence="1">Belongs to the glycosyltransferase 47 family.</text>
</comment>
<dbReference type="Proteomes" id="UP001445076">
    <property type="component" value="Unassembled WGS sequence"/>
</dbReference>
<proteinExistence type="inferred from homology"/>
<evidence type="ECO:0000256" key="2">
    <source>
        <dbReference type="SAM" id="Phobius"/>
    </source>
</evidence>
<evidence type="ECO:0000313" key="4">
    <source>
        <dbReference type="EMBL" id="KAK8720245.1"/>
    </source>
</evidence>
<reference evidence="4 5" key="1">
    <citation type="journal article" date="2024" name="BMC Genomics">
        <title>Genome assembly of redclaw crayfish (Cherax quadricarinatus) provides insights into its immune adaptation and hypoxia tolerance.</title>
        <authorList>
            <person name="Liu Z."/>
            <person name="Zheng J."/>
            <person name="Li H."/>
            <person name="Fang K."/>
            <person name="Wang S."/>
            <person name="He J."/>
            <person name="Zhou D."/>
            <person name="Weng S."/>
            <person name="Chi M."/>
            <person name="Gu Z."/>
            <person name="He J."/>
            <person name="Li F."/>
            <person name="Wang M."/>
        </authorList>
    </citation>
    <scope>NUCLEOTIDE SEQUENCE [LARGE SCALE GENOMIC DNA]</scope>
    <source>
        <strain evidence="4">ZL_2023a</strain>
    </source>
</reference>
<dbReference type="EMBL" id="JARKIK010000670">
    <property type="protein sequence ID" value="KAK8720245.1"/>
    <property type="molecule type" value="Genomic_DNA"/>
</dbReference>
<dbReference type="Pfam" id="PF03016">
    <property type="entry name" value="Exostosin_GT47"/>
    <property type="match status" value="1"/>
</dbReference>
<gene>
    <name evidence="4" type="ORF">OTU49_013484</name>
</gene>